<name>A0A8S4G0T8_PLUXY</name>
<feature type="compositionally biased region" description="Low complexity" evidence="1">
    <location>
        <begin position="12"/>
        <end position="23"/>
    </location>
</feature>
<evidence type="ECO:0000313" key="2">
    <source>
        <dbReference type="EMBL" id="CAG9133909.1"/>
    </source>
</evidence>
<evidence type="ECO:0000313" key="3">
    <source>
        <dbReference type="Proteomes" id="UP000653454"/>
    </source>
</evidence>
<reference evidence="2" key="1">
    <citation type="submission" date="2020-11" db="EMBL/GenBank/DDBJ databases">
        <authorList>
            <person name="Whiteford S."/>
        </authorList>
    </citation>
    <scope>NUCLEOTIDE SEQUENCE</scope>
</reference>
<gene>
    <name evidence="2" type="ORF">PLXY2_LOCUS12204</name>
</gene>
<sequence length="84" mass="9103">MTSTEQVARQYPRPSARSSSSRSLAEDGPRYRGSSSGSPGARAGRRSSLALTPEDEPLVDVAVMDADDSKNLSIFCLRKLQNPY</sequence>
<protein>
    <submittedName>
        <fullName evidence="2">(diamondback moth) hypothetical protein</fullName>
    </submittedName>
</protein>
<keyword evidence="3" id="KW-1185">Reference proteome</keyword>
<organism evidence="2 3">
    <name type="scientific">Plutella xylostella</name>
    <name type="common">Diamondback moth</name>
    <name type="synonym">Plutella maculipennis</name>
    <dbReference type="NCBI Taxonomy" id="51655"/>
    <lineage>
        <taxon>Eukaryota</taxon>
        <taxon>Metazoa</taxon>
        <taxon>Ecdysozoa</taxon>
        <taxon>Arthropoda</taxon>
        <taxon>Hexapoda</taxon>
        <taxon>Insecta</taxon>
        <taxon>Pterygota</taxon>
        <taxon>Neoptera</taxon>
        <taxon>Endopterygota</taxon>
        <taxon>Lepidoptera</taxon>
        <taxon>Glossata</taxon>
        <taxon>Ditrysia</taxon>
        <taxon>Yponomeutoidea</taxon>
        <taxon>Plutellidae</taxon>
        <taxon>Plutella</taxon>
    </lineage>
</organism>
<dbReference type="EMBL" id="CAJHNJ030000070">
    <property type="protein sequence ID" value="CAG9133909.1"/>
    <property type="molecule type" value="Genomic_DNA"/>
</dbReference>
<feature type="compositionally biased region" description="Low complexity" evidence="1">
    <location>
        <begin position="31"/>
        <end position="48"/>
    </location>
</feature>
<evidence type="ECO:0000256" key="1">
    <source>
        <dbReference type="SAM" id="MobiDB-lite"/>
    </source>
</evidence>
<comment type="caution">
    <text evidence="2">The sequence shown here is derived from an EMBL/GenBank/DDBJ whole genome shotgun (WGS) entry which is preliminary data.</text>
</comment>
<proteinExistence type="predicted"/>
<dbReference type="Proteomes" id="UP000653454">
    <property type="component" value="Unassembled WGS sequence"/>
</dbReference>
<accession>A0A8S4G0T8</accession>
<feature type="region of interest" description="Disordered" evidence="1">
    <location>
        <begin position="1"/>
        <end position="55"/>
    </location>
</feature>
<dbReference type="AlphaFoldDB" id="A0A8S4G0T8"/>